<gene>
    <name evidence="1" type="primary">34</name>
    <name evidence="1" type="ORF">PBI_LEMURIA_34</name>
</gene>
<reference evidence="1 2" key="1">
    <citation type="submission" date="2019-07" db="EMBL/GenBank/DDBJ databases">
        <authorList>
            <person name="Divens A.M."/>
            <person name="Garlena R.A."/>
            <person name="Russell D.A."/>
            <person name="Pope W.H."/>
            <person name="Jacobs-Sera D."/>
            <person name="Hatfull G.F."/>
        </authorList>
    </citation>
    <scope>NUCLEOTIDE SEQUENCE [LARGE SCALE GENOMIC DNA]</scope>
</reference>
<name>A0A5J6TJ79_9CAUD</name>
<organism evidence="1 2">
    <name type="scientific">Mycobacterium phage Lemuria</name>
    <dbReference type="NCBI Taxonomy" id="2599868"/>
    <lineage>
        <taxon>Viruses</taxon>
        <taxon>Duplodnaviria</taxon>
        <taxon>Heunggongvirae</taxon>
        <taxon>Uroviricota</taxon>
        <taxon>Caudoviricetes</taxon>
        <taxon>Gclasvirinae</taxon>
        <taxon>Jolieduovirus</taxon>
        <taxon>Jolieduovirus lemuria</taxon>
    </lineage>
</organism>
<evidence type="ECO:0000313" key="2">
    <source>
        <dbReference type="Proteomes" id="UP000325760"/>
    </source>
</evidence>
<evidence type="ECO:0000313" key="1">
    <source>
        <dbReference type="EMBL" id="QFG10114.1"/>
    </source>
</evidence>
<dbReference type="GeneID" id="63926196"/>
<dbReference type="EMBL" id="MN234185">
    <property type="protein sequence ID" value="QFG10114.1"/>
    <property type="molecule type" value="Genomic_DNA"/>
</dbReference>
<protein>
    <submittedName>
        <fullName evidence="1">Uncharacterized protein</fullName>
    </submittedName>
</protein>
<dbReference type="Proteomes" id="UP000325760">
    <property type="component" value="Segment"/>
</dbReference>
<dbReference type="RefSeq" id="YP_010051704.1">
    <property type="nucleotide sequence ID" value="NC_054446.1"/>
</dbReference>
<keyword evidence="2" id="KW-1185">Reference proteome</keyword>
<proteinExistence type="predicted"/>
<sequence length="164" mass="17830">MTSSVRVLAGDALIALGEKVRGRRVRFAGIEPADYDVDYQRHTDRAGWTAPAPLQRYTTAASIQPDVVKSALADLPDSKLIRNAAVVIAGWKPILLSAAAAALTDLDLFIAELRNRADQFEAIERDADSPFPLIPDDLAKHVFPINHPDRNFVEGPSPLNPPGK</sequence>
<accession>A0A5J6TJ79</accession>
<dbReference type="KEGG" id="vg:63926196"/>